<keyword evidence="6" id="KW-0479">Metal-binding</keyword>
<comment type="cofactor">
    <cofactor evidence="1">
        <name>Mg(2+)</name>
        <dbReference type="ChEBI" id="CHEBI:18420"/>
    </cofactor>
</comment>
<keyword evidence="17" id="KW-1185">Reference proteome</keyword>
<dbReference type="PROSITE" id="PS00108">
    <property type="entry name" value="PROTEIN_KINASE_ST"/>
    <property type="match status" value="1"/>
</dbReference>
<dbReference type="GO" id="GO:0005524">
    <property type="term" value="F:ATP binding"/>
    <property type="evidence" value="ECO:0007669"/>
    <property type="project" value="UniProtKB-UniRule"/>
</dbReference>
<dbReference type="GO" id="GO:0004674">
    <property type="term" value="F:protein serine/threonine kinase activity"/>
    <property type="evidence" value="ECO:0007669"/>
    <property type="project" value="UniProtKB-KW"/>
</dbReference>
<dbReference type="Pfam" id="PF00069">
    <property type="entry name" value="Pkinase"/>
    <property type="match status" value="1"/>
</dbReference>
<dbReference type="InterPro" id="IPR050117">
    <property type="entry name" value="MAPK"/>
</dbReference>
<accession>A0AAN7P5A0</accession>
<evidence type="ECO:0000313" key="16">
    <source>
        <dbReference type="EMBL" id="KAK4877299.1"/>
    </source>
</evidence>
<organism evidence="16 17">
    <name type="scientific">Aquatica leii</name>
    <dbReference type="NCBI Taxonomy" id="1421715"/>
    <lineage>
        <taxon>Eukaryota</taxon>
        <taxon>Metazoa</taxon>
        <taxon>Ecdysozoa</taxon>
        <taxon>Arthropoda</taxon>
        <taxon>Hexapoda</taxon>
        <taxon>Insecta</taxon>
        <taxon>Pterygota</taxon>
        <taxon>Neoptera</taxon>
        <taxon>Endopterygota</taxon>
        <taxon>Coleoptera</taxon>
        <taxon>Polyphaga</taxon>
        <taxon>Elateriformia</taxon>
        <taxon>Elateroidea</taxon>
        <taxon>Lampyridae</taxon>
        <taxon>Luciolinae</taxon>
        <taxon>Aquatica</taxon>
    </lineage>
</organism>
<keyword evidence="11" id="KW-0966">Cell projection</keyword>
<feature type="binding site" evidence="14">
    <location>
        <position position="34"/>
    </location>
    <ligand>
        <name>ATP</name>
        <dbReference type="ChEBI" id="CHEBI:30616"/>
    </ligand>
</feature>
<keyword evidence="7 14" id="KW-0547">Nucleotide-binding</keyword>
<dbReference type="FunFam" id="1.10.510.10:FF:000685">
    <property type="entry name" value="Serine/threonine-protein kinase dyf-5"/>
    <property type="match status" value="1"/>
</dbReference>
<evidence type="ECO:0000256" key="14">
    <source>
        <dbReference type="PROSITE-ProRule" id="PRU10141"/>
    </source>
</evidence>
<comment type="catalytic activity">
    <reaction evidence="12">
        <text>L-threonyl-[protein] + ATP = O-phospho-L-threonyl-[protein] + ADP + H(+)</text>
        <dbReference type="Rhea" id="RHEA:46608"/>
        <dbReference type="Rhea" id="RHEA-COMP:11060"/>
        <dbReference type="Rhea" id="RHEA-COMP:11605"/>
        <dbReference type="ChEBI" id="CHEBI:15378"/>
        <dbReference type="ChEBI" id="CHEBI:30013"/>
        <dbReference type="ChEBI" id="CHEBI:30616"/>
        <dbReference type="ChEBI" id="CHEBI:61977"/>
        <dbReference type="ChEBI" id="CHEBI:456216"/>
        <dbReference type="EC" id="2.7.11.1"/>
    </reaction>
</comment>
<dbReference type="PANTHER" id="PTHR24055">
    <property type="entry name" value="MITOGEN-ACTIVATED PROTEIN KINASE"/>
    <property type="match status" value="1"/>
</dbReference>
<dbReference type="InterPro" id="IPR017441">
    <property type="entry name" value="Protein_kinase_ATP_BS"/>
</dbReference>
<dbReference type="GO" id="GO:0046872">
    <property type="term" value="F:metal ion binding"/>
    <property type="evidence" value="ECO:0007669"/>
    <property type="project" value="UniProtKB-KW"/>
</dbReference>
<evidence type="ECO:0000313" key="17">
    <source>
        <dbReference type="Proteomes" id="UP001353858"/>
    </source>
</evidence>
<dbReference type="Gene3D" id="1.10.510.10">
    <property type="entry name" value="Transferase(Phosphotransferase) domain 1"/>
    <property type="match status" value="1"/>
</dbReference>
<gene>
    <name evidence="16" type="ORF">RN001_009805</name>
</gene>
<dbReference type="CDD" id="cd07830">
    <property type="entry name" value="STKc_MAK_like"/>
    <property type="match status" value="1"/>
</dbReference>
<evidence type="ECO:0000256" key="8">
    <source>
        <dbReference type="ARBA" id="ARBA00022777"/>
    </source>
</evidence>
<feature type="domain" description="Protein kinase" evidence="15">
    <location>
        <begin position="5"/>
        <end position="285"/>
    </location>
</feature>
<evidence type="ECO:0000256" key="9">
    <source>
        <dbReference type="ARBA" id="ARBA00022840"/>
    </source>
</evidence>
<evidence type="ECO:0000256" key="4">
    <source>
        <dbReference type="ARBA" id="ARBA00022527"/>
    </source>
</evidence>
<dbReference type="AlphaFoldDB" id="A0AAN7P5A0"/>
<evidence type="ECO:0000256" key="12">
    <source>
        <dbReference type="ARBA" id="ARBA00047899"/>
    </source>
</evidence>
<evidence type="ECO:0000256" key="2">
    <source>
        <dbReference type="ARBA" id="ARBA00004138"/>
    </source>
</evidence>
<proteinExistence type="predicted"/>
<dbReference type="SMART" id="SM00220">
    <property type="entry name" value="S_TKc"/>
    <property type="match status" value="1"/>
</dbReference>
<evidence type="ECO:0000256" key="1">
    <source>
        <dbReference type="ARBA" id="ARBA00001946"/>
    </source>
</evidence>
<evidence type="ECO:0000256" key="11">
    <source>
        <dbReference type="ARBA" id="ARBA00023273"/>
    </source>
</evidence>
<dbReference type="EC" id="2.7.11.1" evidence="3"/>
<dbReference type="InterPro" id="IPR000719">
    <property type="entry name" value="Prot_kinase_dom"/>
</dbReference>
<comment type="subcellular location">
    <subcellularLocation>
        <location evidence="2">Cell projection</location>
        <location evidence="2">Cilium</location>
    </subcellularLocation>
</comment>
<dbReference type="SUPFAM" id="SSF56112">
    <property type="entry name" value="Protein kinase-like (PK-like)"/>
    <property type="match status" value="1"/>
</dbReference>
<keyword evidence="8" id="KW-0418">Kinase</keyword>
<evidence type="ECO:0000256" key="6">
    <source>
        <dbReference type="ARBA" id="ARBA00022723"/>
    </source>
</evidence>
<protein>
    <recommendedName>
        <fullName evidence="3">non-specific serine/threonine protein kinase</fullName>
        <ecNumber evidence="3">2.7.11.1</ecNumber>
    </recommendedName>
</protein>
<keyword evidence="9 14" id="KW-0067">ATP-binding</keyword>
<dbReference type="EMBL" id="JARPUR010000004">
    <property type="protein sequence ID" value="KAK4877299.1"/>
    <property type="molecule type" value="Genomic_DNA"/>
</dbReference>
<dbReference type="PROSITE" id="PS50011">
    <property type="entry name" value="PROTEIN_KINASE_DOM"/>
    <property type="match status" value="1"/>
</dbReference>
<keyword evidence="4" id="KW-0723">Serine/threonine-protein kinase</keyword>
<dbReference type="Proteomes" id="UP001353858">
    <property type="component" value="Unassembled WGS sequence"/>
</dbReference>
<name>A0AAN7P5A0_9COLE</name>
<evidence type="ECO:0000256" key="7">
    <source>
        <dbReference type="ARBA" id="ARBA00022741"/>
    </source>
</evidence>
<sequence>MMNRYITLHQLGDGTYGSVVLGQRKDTGEKVAIKRMKRKYYSWEEAMNLREIKSLKKLHHTNVVKLKEVIRENDVLYFVFEYMQENLYQLIKDRRVPFPETTVRNILYQILQGLAFIHRHGFFHRDLKPENLLCSGPELVKIADFGLVREIRSRPPYTDYVSTRWYRAPEVLLHSTMYGTPIDLWAVGCIASEIYTFRPLFPGTTETDQLYKICVILGTPEKKQWAEGYQLAGAVGFKFPHFTSTPITSVVPHASELGINLIEILLDWNPARRPSAQAALKHSYFQVGQRYGAGLQVNVPTKTLSVQQNGYSESHHGVDTNQSNSFDKQKQEIIVTTNSPILNKQKEEANDVQYSVQPLIKPLQPSTRNQPVQAVAPIVYSFRQPDLLITKTSSLSNKKTIWNETGNFANDEFADLLGSKIKSPEKTRENLVTRNNKINLQDVLKPLSKPNVTTAKSQYLSVSRYVVGQASAVRRDSMFSVLGNSSKFCKSPFSSSWNNGALINVPSGKKGIIGDFFTGNSKGHTDWAAKYLK</sequence>
<evidence type="ECO:0000256" key="13">
    <source>
        <dbReference type="ARBA" id="ARBA00048679"/>
    </source>
</evidence>
<keyword evidence="10" id="KW-0460">Magnesium</keyword>
<dbReference type="FunFam" id="3.30.200.20:FF:000071">
    <property type="entry name" value="serine/threonine-protein kinase MAK isoform X1"/>
    <property type="match status" value="1"/>
</dbReference>
<evidence type="ECO:0000256" key="5">
    <source>
        <dbReference type="ARBA" id="ARBA00022679"/>
    </source>
</evidence>
<comment type="catalytic activity">
    <reaction evidence="13">
        <text>L-seryl-[protein] + ATP = O-phospho-L-seryl-[protein] + ADP + H(+)</text>
        <dbReference type="Rhea" id="RHEA:17989"/>
        <dbReference type="Rhea" id="RHEA-COMP:9863"/>
        <dbReference type="Rhea" id="RHEA-COMP:11604"/>
        <dbReference type="ChEBI" id="CHEBI:15378"/>
        <dbReference type="ChEBI" id="CHEBI:29999"/>
        <dbReference type="ChEBI" id="CHEBI:30616"/>
        <dbReference type="ChEBI" id="CHEBI:83421"/>
        <dbReference type="ChEBI" id="CHEBI:456216"/>
        <dbReference type="EC" id="2.7.11.1"/>
    </reaction>
</comment>
<reference evidence="17" key="1">
    <citation type="submission" date="2023-01" db="EMBL/GenBank/DDBJ databases">
        <title>Key to firefly adult light organ development and bioluminescence: homeobox transcription factors regulate luciferase expression and transportation to peroxisome.</title>
        <authorList>
            <person name="Fu X."/>
        </authorList>
    </citation>
    <scope>NUCLEOTIDE SEQUENCE [LARGE SCALE GENOMIC DNA]</scope>
</reference>
<evidence type="ECO:0000259" key="15">
    <source>
        <dbReference type="PROSITE" id="PS50011"/>
    </source>
</evidence>
<keyword evidence="5" id="KW-0808">Transferase</keyword>
<comment type="caution">
    <text evidence="16">The sequence shown here is derived from an EMBL/GenBank/DDBJ whole genome shotgun (WGS) entry which is preliminary data.</text>
</comment>
<evidence type="ECO:0000256" key="10">
    <source>
        <dbReference type="ARBA" id="ARBA00022842"/>
    </source>
</evidence>
<dbReference type="InterPro" id="IPR008271">
    <property type="entry name" value="Ser/Thr_kinase_AS"/>
</dbReference>
<evidence type="ECO:0000256" key="3">
    <source>
        <dbReference type="ARBA" id="ARBA00012513"/>
    </source>
</evidence>
<dbReference type="GO" id="GO:0005929">
    <property type="term" value="C:cilium"/>
    <property type="evidence" value="ECO:0007669"/>
    <property type="project" value="UniProtKB-SubCell"/>
</dbReference>
<dbReference type="PROSITE" id="PS00107">
    <property type="entry name" value="PROTEIN_KINASE_ATP"/>
    <property type="match status" value="1"/>
</dbReference>
<dbReference type="Gene3D" id="3.30.200.20">
    <property type="entry name" value="Phosphorylase Kinase, domain 1"/>
    <property type="match status" value="1"/>
</dbReference>
<dbReference type="InterPro" id="IPR011009">
    <property type="entry name" value="Kinase-like_dom_sf"/>
</dbReference>